<dbReference type="Proteomes" id="UP001229355">
    <property type="component" value="Chromosome 1"/>
</dbReference>
<evidence type="ECO:0000256" key="1">
    <source>
        <dbReference type="ARBA" id="ARBA00023015"/>
    </source>
</evidence>
<dbReference type="RefSeq" id="WP_280661374.1">
    <property type="nucleotide sequence ID" value="NZ_CP120373.1"/>
</dbReference>
<evidence type="ECO:0000313" key="6">
    <source>
        <dbReference type="EMBL" id="WEX89396.1"/>
    </source>
</evidence>
<dbReference type="PANTHER" id="PTHR33204">
    <property type="entry name" value="TRANSCRIPTIONAL REGULATOR, MARR FAMILY"/>
    <property type="match status" value="1"/>
</dbReference>
<dbReference type="InterPro" id="IPR036527">
    <property type="entry name" value="SCP2_sterol-bd_dom_sf"/>
</dbReference>
<name>A0ABY8DKF0_9HYPH</name>
<evidence type="ECO:0000256" key="2">
    <source>
        <dbReference type="ARBA" id="ARBA00023125"/>
    </source>
</evidence>
<evidence type="ECO:0000259" key="5">
    <source>
        <dbReference type="PROSITE" id="PS51118"/>
    </source>
</evidence>
<evidence type="ECO:0000256" key="4">
    <source>
        <dbReference type="SAM" id="MobiDB-lite"/>
    </source>
</evidence>
<protein>
    <submittedName>
        <fullName evidence="6">Helix-turn-helix transcriptional regulator</fullName>
    </submittedName>
</protein>
<dbReference type="PROSITE" id="PS51118">
    <property type="entry name" value="HTH_HXLR"/>
    <property type="match status" value="1"/>
</dbReference>
<keyword evidence="7" id="KW-1185">Reference proteome</keyword>
<dbReference type="InterPro" id="IPR036390">
    <property type="entry name" value="WH_DNA-bd_sf"/>
</dbReference>
<feature type="compositionally biased region" description="Polar residues" evidence="4">
    <location>
        <begin position="233"/>
        <end position="242"/>
    </location>
</feature>
<evidence type="ECO:0000313" key="7">
    <source>
        <dbReference type="Proteomes" id="UP001229355"/>
    </source>
</evidence>
<sequence length="254" mass="29036">MRSYNQFCPIAKAAEIFCERWTALILRDLAFGATRFSELQRGVPLASPTLLSSRLKKLEAEGVIVRSVSDDGRGPTYRLTHAGKEFVPIIMALGEWGQRWSRRTLAEHEVDLGLLLWALQKGAHPELFGTERVVIQFELTDQAENKRHWWFLNQDGTCELCLKPPDRDAQLYVIVSLIDLTRIWRGDLPFASALHHGAIELDGSARLRKVFPLWLGISPLAHIRSERREPSARSYTSWTPRSRSGGKTEHDRRR</sequence>
<keyword evidence="1" id="KW-0805">Transcription regulation</keyword>
<organism evidence="6 7">
    <name type="scientific">Sinorhizobium garamanticum</name>
    <dbReference type="NCBI Taxonomy" id="680247"/>
    <lineage>
        <taxon>Bacteria</taxon>
        <taxon>Pseudomonadati</taxon>
        <taxon>Pseudomonadota</taxon>
        <taxon>Alphaproteobacteria</taxon>
        <taxon>Hyphomicrobiales</taxon>
        <taxon>Rhizobiaceae</taxon>
        <taxon>Sinorhizobium/Ensifer group</taxon>
        <taxon>Sinorhizobium</taxon>
    </lineage>
</organism>
<dbReference type="SUPFAM" id="SSF46785">
    <property type="entry name" value="Winged helix' DNA-binding domain"/>
    <property type="match status" value="1"/>
</dbReference>
<dbReference type="CDD" id="cd00090">
    <property type="entry name" value="HTH_ARSR"/>
    <property type="match status" value="1"/>
</dbReference>
<reference evidence="6 7" key="1">
    <citation type="submission" date="2023-03" db="EMBL/GenBank/DDBJ databases">
        <authorList>
            <person name="Kaur S."/>
            <person name="Espinosa-Saiz D."/>
            <person name="Velazquez E."/>
            <person name="Menendez E."/>
            <person name="diCenzo G.C."/>
        </authorList>
    </citation>
    <scope>NUCLEOTIDE SEQUENCE [LARGE SCALE GENOMIC DNA]</scope>
    <source>
        <strain evidence="6 7">LMG 24692</strain>
    </source>
</reference>
<keyword evidence="3" id="KW-0804">Transcription</keyword>
<dbReference type="InterPro" id="IPR036388">
    <property type="entry name" value="WH-like_DNA-bd_sf"/>
</dbReference>
<proteinExistence type="predicted"/>
<gene>
    <name evidence="6" type="ORF">PZN02_000756</name>
</gene>
<dbReference type="Gene3D" id="3.30.1050.10">
    <property type="entry name" value="SCP2 sterol-binding domain"/>
    <property type="match status" value="1"/>
</dbReference>
<dbReference type="InterPro" id="IPR011991">
    <property type="entry name" value="ArsR-like_HTH"/>
</dbReference>
<dbReference type="InterPro" id="IPR002577">
    <property type="entry name" value="HTH_HxlR"/>
</dbReference>
<feature type="region of interest" description="Disordered" evidence="4">
    <location>
        <begin position="229"/>
        <end position="254"/>
    </location>
</feature>
<evidence type="ECO:0000256" key="3">
    <source>
        <dbReference type="ARBA" id="ARBA00023163"/>
    </source>
</evidence>
<dbReference type="Gene3D" id="1.10.10.10">
    <property type="entry name" value="Winged helix-like DNA-binding domain superfamily/Winged helix DNA-binding domain"/>
    <property type="match status" value="1"/>
</dbReference>
<feature type="domain" description="HTH hxlR-type" evidence="5">
    <location>
        <begin position="8"/>
        <end position="105"/>
    </location>
</feature>
<keyword evidence="2" id="KW-0238">DNA-binding</keyword>
<dbReference type="PANTHER" id="PTHR33204:SF18">
    <property type="entry name" value="TRANSCRIPTIONAL REGULATORY PROTEIN"/>
    <property type="match status" value="1"/>
</dbReference>
<accession>A0ABY8DKF0</accession>
<dbReference type="Pfam" id="PF01638">
    <property type="entry name" value="HxlR"/>
    <property type="match status" value="1"/>
</dbReference>
<dbReference type="SUPFAM" id="SSF55718">
    <property type="entry name" value="SCP-like"/>
    <property type="match status" value="1"/>
</dbReference>
<dbReference type="EMBL" id="CP120373">
    <property type="protein sequence ID" value="WEX89396.1"/>
    <property type="molecule type" value="Genomic_DNA"/>
</dbReference>